<proteinExistence type="predicted"/>
<evidence type="ECO:0000313" key="3">
    <source>
        <dbReference type="Proteomes" id="UP000256514"/>
    </source>
</evidence>
<feature type="region of interest" description="Disordered" evidence="1">
    <location>
        <begin position="49"/>
        <end position="107"/>
    </location>
</feature>
<feature type="compositionally biased region" description="Polar residues" evidence="1">
    <location>
        <begin position="66"/>
        <end position="86"/>
    </location>
</feature>
<sequence>MAVSFVGNITYINQNSQTTAMQHAATQARPDILLEANKGEFERKLQEIDHINPTQASPSVDKDGSNHASQNFEQDSQESTHNTTHQDTQERKQEYKEYYEGLLNISV</sequence>
<evidence type="ECO:0000313" key="2">
    <source>
        <dbReference type="EMBL" id="RDU66882.1"/>
    </source>
</evidence>
<dbReference type="RefSeq" id="WP_115571201.1">
    <property type="nucleotide sequence ID" value="NZ_NXLT01000004.1"/>
</dbReference>
<comment type="caution">
    <text evidence="2">The sequence shown here is derived from an EMBL/GenBank/DDBJ whole genome shotgun (WGS) entry which is preliminary data.</text>
</comment>
<dbReference type="Proteomes" id="UP000256514">
    <property type="component" value="Unassembled WGS sequence"/>
</dbReference>
<dbReference type="OrthoDB" id="5328081at2"/>
<accession>A0A3D8INT5</accession>
<feature type="compositionally biased region" description="Basic and acidic residues" evidence="1">
    <location>
        <begin position="87"/>
        <end position="99"/>
    </location>
</feature>
<gene>
    <name evidence="2" type="ORF">CQA54_05855</name>
</gene>
<reference evidence="2 3" key="1">
    <citation type="submission" date="2018-04" db="EMBL/GenBank/DDBJ databases">
        <title>Novel Campyloabacter and Helicobacter Species and Strains.</title>
        <authorList>
            <person name="Mannion A.J."/>
            <person name="Shen Z."/>
            <person name="Fox J.G."/>
        </authorList>
    </citation>
    <scope>NUCLEOTIDE SEQUENCE [LARGE SCALE GENOMIC DNA]</scope>
    <source>
        <strain evidence="2 3">MIT 12-6600</strain>
    </source>
</reference>
<name>A0A3D8INT5_9HELI</name>
<dbReference type="AlphaFoldDB" id="A0A3D8INT5"/>
<evidence type="ECO:0000256" key="1">
    <source>
        <dbReference type="SAM" id="MobiDB-lite"/>
    </source>
</evidence>
<protein>
    <submittedName>
        <fullName evidence="2">Uncharacterized protein</fullName>
    </submittedName>
</protein>
<keyword evidence="3" id="KW-1185">Reference proteome</keyword>
<dbReference type="EMBL" id="NXLT01000004">
    <property type="protein sequence ID" value="RDU66882.1"/>
    <property type="molecule type" value="Genomic_DNA"/>
</dbReference>
<organism evidence="2 3">
    <name type="scientific">Helicobacter equorum</name>
    <dbReference type="NCBI Taxonomy" id="361872"/>
    <lineage>
        <taxon>Bacteria</taxon>
        <taxon>Pseudomonadati</taxon>
        <taxon>Campylobacterota</taxon>
        <taxon>Epsilonproteobacteria</taxon>
        <taxon>Campylobacterales</taxon>
        <taxon>Helicobacteraceae</taxon>
        <taxon>Helicobacter</taxon>
    </lineage>
</organism>